<dbReference type="Gene3D" id="3.40.50.80">
    <property type="entry name" value="Nucleotide-binding domain of ferredoxin-NADP reductase (FNR) module"/>
    <property type="match status" value="1"/>
</dbReference>
<comment type="caution">
    <text evidence="14">The sequence shown here is derived from an EMBL/GenBank/DDBJ whole genome shotgun (WGS) entry which is preliminary data.</text>
</comment>
<dbReference type="InterPro" id="IPR001433">
    <property type="entry name" value="OxRdtase_FAD/NAD-bd"/>
</dbReference>
<reference evidence="14" key="1">
    <citation type="submission" date="2022-12" db="EMBL/GenBank/DDBJ databases">
        <title>Genome assemblies of Blomia tropicalis.</title>
        <authorList>
            <person name="Cui Y."/>
        </authorList>
    </citation>
    <scope>NUCLEOTIDE SEQUENCE</scope>
    <source>
        <tissue evidence="14">Adult mites</tissue>
    </source>
</reference>
<keyword evidence="7" id="KW-0274">FAD</keyword>
<dbReference type="AlphaFoldDB" id="A0A9Q0M024"/>
<dbReference type="SUPFAM" id="SSF52218">
    <property type="entry name" value="Flavoproteins"/>
    <property type="match status" value="1"/>
</dbReference>
<dbReference type="InterPro" id="IPR029039">
    <property type="entry name" value="Flavoprotein-like_sf"/>
</dbReference>
<proteinExistence type="predicted"/>
<dbReference type="GO" id="GO:0010181">
    <property type="term" value="F:FMN binding"/>
    <property type="evidence" value="ECO:0007669"/>
    <property type="project" value="InterPro"/>
</dbReference>
<dbReference type="GO" id="GO:0005829">
    <property type="term" value="C:cytosol"/>
    <property type="evidence" value="ECO:0007669"/>
    <property type="project" value="TreeGrafter"/>
</dbReference>
<keyword evidence="6" id="KW-0949">S-adenosyl-L-methionine</keyword>
<evidence type="ECO:0000256" key="5">
    <source>
        <dbReference type="ARBA" id="ARBA00022643"/>
    </source>
</evidence>
<dbReference type="Pfam" id="PF00667">
    <property type="entry name" value="FAD_binding_1"/>
    <property type="match status" value="1"/>
</dbReference>
<dbReference type="EC" id="1.16.1.8" evidence="11"/>
<name>A0A9Q0M024_BLOTA</name>
<evidence type="ECO:0000256" key="8">
    <source>
        <dbReference type="ARBA" id="ARBA00022857"/>
    </source>
</evidence>
<evidence type="ECO:0000256" key="4">
    <source>
        <dbReference type="ARBA" id="ARBA00022630"/>
    </source>
</evidence>
<dbReference type="OMA" id="GKFFRHY"/>
<gene>
    <name evidence="14" type="ORF">RDWZM_009972</name>
</gene>
<keyword evidence="15" id="KW-1185">Reference proteome</keyword>
<evidence type="ECO:0000256" key="3">
    <source>
        <dbReference type="ARBA" id="ARBA00022605"/>
    </source>
</evidence>
<dbReference type="EMBL" id="JAPWDV010000004">
    <property type="protein sequence ID" value="KAJ6215472.1"/>
    <property type="molecule type" value="Genomic_DNA"/>
</dbReference>
<evidence type="ECO:0000313" key="15">
    <source>
        <dbReference type="Proteomes" id="UP001142055"/>
    </source>
</evidence>
<evidence type="ECO:0000259" key="13">
    <source>
        <dbReference type="PROSITE" id="PS50902"/>
    </source>
</evidence>
<dbReference type="InterPro" id="IPR001709">
    <property type="entry name" value="Flavoprot_Pyr_Nucl_cyt_Rdtase"/>
</dbReference>
<dbReference type="Pfam" id="PF00258">
    <property type="entry name" value="Flavodoxin_1"/>
    <property type="match status" value="1"/>
</dbReference>
<comment type="cofactor">
    <cofactor evidence="2">
        <name>FAD</name>
        <dbReference type="ChEBI" id="CHEBI:57692"/>
    </cofactor>
</comment>
<dbReference type="PANTHER" id="PTHR19384:SF84">
    <property type="entry name" value="METHIONINE SYNTHASE REDUCTASE"/>
    <property type="match status" value="1"/>
</dbReference>
<evidence type="ECO:0000256" key="11">
    <source>
        <dbReference type="ARBA" id="ARBA00039088"/>
    </source>
</evidence>
<protein>
    <recommendedName>
        <fullName evidence="12">Methionine synthase reductase</fullName>
        <ecNumber evidence="11">1.16.1.8</ecNumber>
    </recommendedName>
</protein>
<evidence type="ECO:0000256" key="12">
    <source>
        <dbReference type="ARBA" id="ARBA00040659"/>
    </source>
</evidence>
<dbReference type="GO" id="GO:0009086">
    <property type="term" value="P:methionine biosynthetic process"/>
    <property type="evidence" value="ECO:0007669"/>
    <property type="project" value="UniProtKB-KW"/>
</dbReference>
<dbReference type="Gene3D" id="3.40.50.360">
    <property type="match status" value="1"/>
</dbReference>
<dbReference type="InterPro" id="IPR001094">
    <property type="entry name" value="Flavdoxin-like"/>
</dbReference>
<evidence type="ECO:0000256" key="9">
    <source>
        <dbReference type="ARBA" id="ARBA00023002"/>
    </source>
</evidence>
<dbReference type="GO" id="GO:0050667">
    <property type="term" value="P:homocysteine metabolic process"/>
    <property type="evidence" value="ECO:0007669"/>
    <property type="project" value="TreeGrafter"/>
</dbReference>
<keyword evidence="8" id="KW-0521">NADP</keyword>
<dbReference type="GO" id="GO:0030586">
    <property type="term" value="F:[methionine synthase] reductase (NADPH) activity"/>
    <property type="evidence" value="ECO:0007669"/>
    <property type="project" value="UniProtKB-EC"/>
</dbReference>
<evidence type="ECO:0000256" key="6">
    <source>
        <dbReference type="ARBA" id="ARBA00022691"/>
    </source>
</evidence>
<evidence type="ECO:0000256" key="2">
    <source>
        <dbReference type="ARBA" id="ARBA00001974"/>
    </source>
</evidence>
<dbReference type="InterPro" id="IPR008254">
    <property type="entry name" value="Flavodoxin/NO_synth"/>
</dbReference>
<organism evidence="14 15">
    <name type="scientific">Blomia tropicalis</name>
    <name type="common">Mite</name>
    <dbReference type="NCBI Taxonomy" id="40697"/>
    <lineage>
        <taxon>Eukaryota</taxon>
        <taxon>Metazoa</taxon>
        <taxon>Ecdysozoa</taxon>
        <taxon>Arthropoda</taxon>
        <taxon>Chelicerata</taxon>
        <taxon>Arachnida</taxon>
        <taxon>Acari</taxon>
        <taxon>Acariformes</taxon>
        <taxon>Sarcoptiformes</taxon>
        <taxon>Astigmata</taxon>
        <taxon>Glycyphagoidea</taxon>
        <taxon>Echimyopodidae</taxon>
        <taxon>Blomia</taxon>
    </lineage>
</organism>
<dbReference type="SUPFAM" id="SSF63380">
    <property type="entry name" value="Riboflavin synthase domain-like"/>
    <property type="match status" value="1"/>
</dbReference>
<evidence type="ECO:0000256" key="10">
    <source>
        <dbReference type="ARBA" id="ARBA00023167"/>
    </source>
</evidence>
<dbReference type="Proteomes" id="UP001142055">
    <property type="component" value="Chromosome 4"/>
</dbReference>
<comment type="cofactor">
    <cofactor evidence="1">
        <name>FMN</name>
        <dbReference type="ChEBI" id="CHEBI:58210"/>
    </cofactor>
</comment>
<keyword evidence="4" id="KW-0285">Flavoprotein</keyword>
<evidence type="ECO:0000256" key="1">
    <source>
        <dbReference type="ARBA" id="ARBA00001917"/>
    </source>
</evidence>
<dbReference type="Gene3D" id="1.20.990.10">
    <property type="entry name" value="NADPH-cytochrome p450 Reductase, Chain A, domain 3"/>
    <property type="match status" value="1"/>
</dbReference>
<dbReference type="InterPro" id="IPR017938">
    <property type="entry name" value="Riboflavin_synthase-like_b-brl"/>
</dbReference>
<dbReference type="InterPro" id="IPR003097">
    <property type="entry name" value="CysJ-like_FAD-binding"/>
</dbReference>
<evidence type="ECO:0000313" key="14">
    <source>
        <dbReference type="EMBL" id="KAJ6215472.1"/>
    </source>
</evidence>
<keyword evidence="10" id="KW-0486">Methionine biosynthesis</keyword>
<keyword evidence="9" id="KW-0560">Oxidoreductase</keyword>
<sequence length="831" mass="95711">MSKIEQHQDGCPRKIYVIYASQTGQAESISEFIFNLFTSPSGPLRTIYDRLGGTEVQRHCISTYETELLDPFFIPSSSSSSSSNDNVENDSYLAIMVASTTGQGDPPDNALKFFRWMKRLKRSHGNEHKLKHVRYALLGLGDTNYDNFANFAHLLDRHLMDLGAKPYVPTCYADDAVGLELVTEPFVENLQHTLLQQFDVKEKIQVSPLTITLKKKEVTADENKTEEKSNLETSGELTNIVETKKETNEIDELNIEEMNLNRPVVSSCIALNGFDKIELSELCRYLLEPSEQLFNVSTESLSLPKITYSIDEHQFEACVYVRLDALVEQRSKLLIDNVDDHGTKIVSTLECLQAKVPKDCRLYQAQNENDDQCCHQTKNVLQCNVEFRSESKSVPDFVPGDAYGIYCSNLMIDLYQILTSLIVRNEINQTRMVSLWDYVKKIVDLFQYLVYCIDLRTIPKKVALCHLAEYTTDVEQRRRLLELSSREGNVEYQKLILAHKITMCDILRMFDTCHPPINVFLNYLNGSKPRYFSVATVPRLDNNDDQCEMTQFKIIFSVATDFTHSFMRSSEHLLGLLSGKFFKHYSVPSLSNMKCDNIWPIMEMIHQTTIDGTILDKHDIELIDNQHELNFDVPQFPAYIFPRINHSFRIVHDHTKPLILISTGTGIAPFFSLLEQRSKYESDCGEIYFFFGCRHPNTDFIKHDHLLSYTNGPNPLIKHLCLCFSRCNNLPLLERFQSKNDIRLCDPTCKHVDELISIHGEQLIRLIVDLGAYVYICGDWKRIAPCLGRKFTYLISEFILNDTEPNETSPEAVKIFKQWQKDGRYMIDIWT</sequence>
<dbReference type="Pfam" id="PF00175">
    <property type="entry name" value="NAD_binding_1"/>
    <property type="match status" value="1"/>
</dbReference>
<dbReference type="PANTHER" id="PTHR19384">
    <property type="entry name" value="NITRIC OXIDE SYNTHASE-RELATED"/>
    <property type="match status" value="1"/>
</dbReference>
<accession>A0A9Q0M024</accession>
<keyword evidence="3" id="KW-0028">Amino-acid biosynthesis</keyword>
<dbReference type="PRINTS" id="PR00371">
    <property type="entry name" value="FPNCR"/>
</dbReference>
<dbReference type="SUPFAM" id="SSF52343">
    <property type="entry name" value="Ferredoxin reductase-like, C-terminal NADP-linked domain"/>
    <property type="match status" value="1"/>
</dbReference>
<keyword evidence="5" id="KW-0288">FMN</keyword>
<dbReference type="GO" id="GO:0050660">
    <property type="term" value="F:flavin adenine dinucleotide binding"/>
    <property type="evidence" value="ECO:0007669"/>
    <property type="project" value="TreeGrafter"/>
</dbReference>
<dbReference type="InterPro" id="IPR039261">
    <property type="entry name" value="FNR_nucleotide-bd"/>
</dbReference>
<evidence type="ECO:0000256" key="7">
    <source>
        <dbReference type="ARBA" id="ARBA00022827"/>
    </source>
</evidence>
<dbReference type="PRINTS" id="PR00369">
    <property type="entry name" value="FLAVODOXIN"/>
</dbReference>
<dbReference type="PROSITE" id="PS50902">
    <property type="entry name" value="FLAVODOXIN_LIKE"/>
    <property type="match status" value="1"/>
</dbReference>
<feature type="domain" description="Flavodoxin-like" evidence="13">
    <location>
        <begin position="15"/>
        <end position="191"/>
    </location>
</feature>
<dbReference type="InterPro" id="IPR023173">
    <property type="entry name" value="NADPH_Cyt_P450_Rdtase_alpha"/>
</dbReference>